<dbReference type="PANTHER" id="PTHR44259:SF114">
    <property type="entry name" value="OS06G0707300 PROTEIN"/>
    <property type="match status" value="1"/>
</dbReference>
<evidence type="ECO:0000313" key="2">
    <source>
        <dbReference type="EMBL" id="KAF5190678.1"/>
    </source>
</evidence>
<sequence>MIILGAKLAFFMPSGDKAYWTYLETNFDIFQDTLYYRDQFYFVDESGTLFACDLNHPHNPRVSPVLVSPPYSTFGLDFEEDKDNYLYLVELSSGDLLLAKRVRKYTEDYERSYTIGFSAYKMNPLVDLKWIKVHNLCGDTVFVGASYSSSLRA</sequence>
<protein>
    <recommendedName>
        <fullName evidence="1">KIB1-4 beta-propeller domain-containing protein</fullName>
    </recommendedName>
</protein>
<reference evidence="2 3" key="1">
    <citation type="submission" date="2020-06" db="EMBL/GenBank/DDBJ databases">
        <title>Transcriptomic and genomic resources for Thalictrum thalictroides and T. hernandezii: Facilitating candidate gene discovery in an emerging model plant lineage.</title>
        <authorList>
            <person name="Arias T."/>
            <person name="Riano-Pachon D.M."/>
            <person name="Di Stilio V.S."/>
        </authorList>
    </citation>
    <scope>NUCLEOTIDE SEQUENCE [LARGE SCALE GENOMIC DNA]</scope>
    <source>
        <strain evidence="3">cv. WT478/WT964</strain>
        <tissue evidence="2">Leaves</tissue>
    </source>
</reference>
<dbReference type="InterPro" id="IPR005174">
    <property type="entry name" value="KIB1-4_b-propeller"/>
</dbReference>
<dbReference type="Pfam" id="PF03478">
    <property type="entry name" value="Beta-prop_KIB1-4"/>
    <property type="match status" value="1"/>
</dbReference>
<dbReference type="PANTHER" id="PTHR44259">
    <property type="entry name" value="OS07G0183000 PROTEIN-RELATED"/>
    <property type="match status" value="1"/>
</dbReference>
<organism evidence="2 3">
    <name type="scientific">Thalictrum thalictroides</name>
    <name type="common">Rue-anemone</name>
    <name type="synonym">Anemone thalictroides</name>
    <dbReference type="NCBI Taxonomy" id="46969"/>
    <lineage>
        <taxon>Eukaryota</taxon>
        <taxon>Viridiplantae</taxon>
        <taxon>Streptophyta</taxon>
        <taxon>Embryophyta</taxon>
        <taxon>Tracheophyta</taxon>
        <taxon>Spermatophyta</taxon>
        <taxon>Magnoliopsida</taxon>
        <taxon>Ranunculales</taxon>
        <taxon>Ranunculaceae</taxon>
        <taxon>Thalictroideae</taxon>
        <taxon>Thalictrum</taxon>
    </lineage>
</organism>
<evidence type="ECO:0000313" key="3">
    <source>
        <dbReference type="Proteomes" id="UP000554482"/>
    </source>
</evidence>
<dbReference type="Proteomes" id="UP000554482">
    <property type="component" value="Unassembled WGS sequence"/>
</dbReference>
<name>A0A7J6W1N6_THATH</name>
<keyword evidence="3" id="KW-1185">Reference proteome</keyword>
<dbReference type="OrthoDB" id="694239at2759"/>
<comment type="caution">
    <text evidence="2">The sequence shown here is derived from an EMBL/GenBank/DDBJ whole genome shotgun (WGS) entry which is preliminary data.</text>
</comment>
<gene>
    <name evidence="2" type="ORF">FRX31_019739</name>
</gene>
<dbReference type="AlphaFoldDB" id="A0A7J6W1N6"/>
<dbReference type="InterPro" id="IPR050942">
    <property type="entry name" value="F-box_BR-signaling"/>
</dbReference>
<accession>A0A7J6W1N6</accession>
<proteinExistence type="predicted"/>
<feature type="domain" description="KIB1-4 beta-propeller" evidence="1">
    <location>
        <begin position="7"/>
        <end position="152"/>
    </location>
</feature>
<evidence type="ECO:0000259" key="1">
    <source>
        <dbReference type="Pfam" id="PF03478"/>
    </source>
</evidence>
<dbReference type="EMBL" id="JABWDY010023798">
    <property type="protein sequence ID" value="KAF5190678.1"/>
    <property type="molecule type" value="Genomic_DNA"/>
</dbReference>